<sequence>MAITTGIPGLEVTIEVDAIALPEHEHAGVEDGEVTTSITKYIEAPPATDFSIRYLYRPPFTPPSAIQMDILLDGNYVQAPFIEWGGKEGCEGYLCSRSTSSAGGRSFTQGFQFAELKTNENNTPVTKEVADRLSTTGRIVLYFYLIEHLEAVKPAEVPQLANNEFDSLSEKALHKTAAAQGDALSHQTSLTIPVQRDSITFNEVATTGNEPFATFTFLYRSIDALKSIGVIPRTPSPSQQSEDEDEDKDPEDMTEEEMRAELKRVREKRQDAIRIKREREEESQAGDTTLLGDDEVQWTRSQPKKVCRGPRAKDEVVALDC</sequence>
<evidence type="ECO:0000313" key="3">
    <source>
        <dbReference type="EMBL" id="OAG18183.1"/>
    </source>
</evidence>
<dbReference type="KEGG" id="aalt:CC77DRAFT_967523"/>
<accession>A0A177DEK5</accession>
<evidence type="ECO:0000256" key="1">
    <source>
        <dbReference type="SAM" id="MobiDB-lite"/>
    </source>
</evidence>
<feature type="compositionally biased region" description="Basic and acidic residues" evidence="1">
    <location>
        <begin position="256"/>
        <end position="282"/>
    </location>
</feature>
<dbReference type="GeneID" id="29121347"/>
<dbReference type="RefSeq" id="XP_018383604.1">
    <property type="nucleotide sequence ID" value="XM_018535753.1"/>
</dbReference>
<dbReference type="InterPro" id="IPR057678">
    <property type="entry name" value="DUF7918"/>
</dbReference>
<dbReference type="Proteomes" id="UP000077248">
    <property type="component" value="Unassembled WGS sequence"/>
</dbReference>
<dbReference type="VEuPathDB" id="FungiDB:CC77DRAFT_967523"/>
<keyword evidence="4" id="KW-1185">Reference proteome</keyword>
<name>A0A177DEK5_ALTAL</name>
<dbReference type="PANTHER" id="PTHR36223">
    <property type="entry name" value="BETA-LACTAMASE-TYPE TRANSPEPTIDASE FOLD DOMAIN CONTAINING PROTEIN"/>
    <property type="match status" value="1"/>
</dbReference>
<feature type="region of interest" description="Disordered" evidence="1">
    <location>
        <begin position="230"/>
        <end position="313"/>
    </location>
</feature>
<evidence type="ECO:0000313" key="4">
    <source>
        <dbReference type="Proteomes" id="UP000077248"/>
    </source>
</evidence>
<dbReference type="Pfam" id="PF25534">
    <property type="entry name" value="DUF7918"/>
    <property type="match status" value="1"/>
</dbReference>
<dbReference type="OMA" id="ANNEFDS"/>
<protein>
    <recommendedName>
        <fullName evidence="2">DUF7918 domain-containing protein</fullName>
    </recommendedName>
</protein>
<dbReference type="EMBL" id="KV441484">
    <property type="protein sequence ID" value="OAG18183.1"/>
    <property type="molecule type" value="Genomic_DNA"/>
</dbReference>
<gene>
    <name evidence="3" type="ORF">CC77DRAFT_967523</name>
</gene>
<dbReference type="AlphaFoldDB" id="A0A177DEK5"/>
<proteinExistence type="predicted"/>
<organism evidence="3 4">
    <name type="scientific">Alternaria alternata</name>
    <name type="common">Alternaria rot fungus</name>
    <name type="synonym">Torula alternata</name>
    <dbReference type="NCBI Taxonomy" id="5599"/>
    <lineage>
        <taxon>Eukaryota</taxon>
        <taxon>Fungi</taxon>
        <taxon>Dikarya</taxon>
        <taxon>Ascomycota</taxon>
        <taxon>Pezizomycotina</taxon>
        <taxon>Dothideomycetes</taxon>
        <taxon>Pleosporomycetidae</taxon>
        <taxon>Pleosporales</taxon>
        <taxon>Pleosporineae</taxon>
        <taxon>Pleosporaceae</taxon>
        <taxon>Alternaria</taxon>
        <taxon>Alternaria sect. Alternaria</taxon>
        <taxon>Alternaria alternata complex</taxon>
    </lineage>
</organism>
<feature type="compositionally biased region" description="Acidic residues" evidence="1">
    <location>
        <begin position="241"/>
        <end position="255"/>
    </location>
</feature>
<feature type="domain" description="DUF7918" evidence="2">
    <location>
        <begin position="9"/>
        <end position="234"/>
    </location>
</feature>
<reference evidence="3 4" key="1">
    <citation type="submission" date="2016-05" db="EMBL/GenBank/DDBJ databases">
        <title>Comparative analysis of secretome profiles of manganese(II)-oxidizing ascomycete fungi.</title>
        <authorList>
            <consortium name="DOE Joint Genome Institute"/>
            <person name="Zeiner C.A."/>
            <person name="Purvine S.O."/>
            <person name="Zink E.M."/>
            <person name="Wu S."/>
            <person name="Pasa-Tolic L."/>
            <person name="Chaput D.L."/>
            <person name="Haridas S."/>
            <person name="Grigoriev I.V."/>
            <person name="Santelli C.M."/>
            <person name="Hansel C.M."/>
        </authorList>
    </citation>
    <scope>NUCLEOTIDE SEQUENCE [LARGE SCALE GENOMIC DNA]</scope>
    <source>
        <strain evidence="3 4">SRC1lrK2f</strain>
    </source>
</reference>
<dbReference type="PANTHER" id="PTHR36223:SF1">
    <property type="entry name" value="TRANSCRIPTION ELONGATION FACTOR EAF N-TERMINAL DOMAIN-CONTAINING PROTEIN"/>
    <property type="match status" value="1"/>
</dbReference>
<evidence type="ECO:0000259" key="2">
    <source>
        <dbReference type="Pfam" id="PF25534"/>
    </source>
</evidence>